<protein>
    <submittedName>
        <fullName evidence="3">Late transcription factor VLTF3-like protein</fullName>
    </submittedName>
</protein>
<dbReference type="EMBL" id="MK072333">
    <property type="protein sequence ID" value="AYV82001.1"/>
    <property type="molecule type" value="Genomic_DNA"/>
</dbReference>
<feature type="compositionally biased region" description="Low complexity" evidence="2">
    <location>
        <begin position="184"/>
        <end position="216"/>
    </location>
</feature>
<accession>A0A3G5A6Z1</accession>
<proteinExistence type="predicted"/>
<name>A0A3G5A6Z1_9VIRU</name>
<dbReference type="InterPro" id="IPR007031">
    <property type="entry name" value="Poxvirus_VLTF3"/>
</dbReference>
<evidence type="ECO:0000313" key="3">
    <source>
        <dbReference type="EMBL" id="AYV82001.1"/>
    </source>
</evidence>
<organism evidence="3">
    <name type="scientific">Homavirus sp</name>
    <dbReference type="NCBI Taxonomy" id="2487769"/>
    <lineage>
        <taxon>Viruses</taxon>
        <taxon>Varidnaviria</taxon>
        <taxon>Bamfordvirae</taxon>
        <taxon>Nucleocytoviricota</taxon>
        <taxon>Megaviricetes</taxon>
        <taxon>Imitervirales</taxon>
        <taxon>Mimiviridae</taxon>
        <taxon>Klosneuvirinae</taxon>
    </lineage>
</organism>
<gene>
    <name evidence="3" type="ORF">Homavirus2_5</name>
</gene>
<feature type="region of interest" description="Disordered" evidence="2">
    <location>
        <begin position="152"/>
        <end position="216"/>
    </location>
</feature>
<sequence>MSTFRLKNDKPKYVTEIKTLDETHKKIVNEFQKRKRMLPKKKNHLIELQHKLKLIEIKNGSEYTNDDIKTRSKLKSDIKSIEEEIYDIENNISEIDYYSKTNELLMDYYDILDEDDDHIYQQHPELSELKQDVNTSEKLDVLDKLNIINKRNKKPKKITRRRKRKNDDNGMNNIMNYLGNTPVNTTTTSTNTTGNATTTTNATSTTNTNATTNANATSTHTSNEISITQPIQINTDFVVKNIQLKDRSELLDHFRMLIDNEYLCEKNKNKNIIRKCEECNMDKTLNQAEGSYVCQNCGISEMIIIESEIPNYKDVVPDKPGYPYKRINHFNEWLSQFQAKESTEIPKEIYDLILTELHKQKFYDLKRLTLPQMKKILKKLGITQQYEHTTHIISKLSGLPPPTINRETEEELRKMFKMIQLPFEKHCPKARINFLSYSYVLHKFCQLLELDDFIKCFPLLKSREKLRQQDKIWQAICRELKWQFIPSI</sequence>
<evidence type="ECO:0000256" key="1">
    <source>
        <dbReference type="ARBA" id="ARBA00023163"/>
    </source>
</evidence>
<evidence type="ECO:0000256" key="2">
    <source>
        <dbReference type="SAM" id="MobiDB-lite"/>
    </source>
</evidence>
<reference evidence="3" key="1">
    <citation type="submission" date="2018-10" db="EMBL/GenBank/DDBJ databases">
        <title>Hidden diversity of soil giant viruses.</title>
        <authorList>
            <person name="Schulz F."/>
            <person name="Alteio L."/>
            <person name="Goudeau D."/>
            <person name="Ryan E.M."/>
            <person name="Malmstrom R.R."/>
            <person name="Blanchard J."/>
            <person name="Woyke T."/>
        </authorList>
    </citation>
    <scope>NUCLEOTIDE SEQUENCE</scope>
    <source>
        <strain evidence="3">HOV1</strain>
    </source>
</reference>
<keyword evidence="1" id="KW-0804">Transcription</keyword>
<feature type="compositionally biased region" description="Basic residues" evidence="2">
    <location>
        <begin position="152"/>
        <end position="164"/>
    </location>
</feature>
<dbReference type="GO" id="GO:0046782">
    <property type="term" value="P:regulation of viral transcription"/>
    <property type="evidence" value="ECO:0007669"/>
    <property type="project" value="InterPro"/>
</dbReference>
<dbReference type="Pfam" id="PF04947">
    <property type="entry name" value="Pox_VLTF3"/>
    <property type="match status" value="1"/>
</dbReference>
<feature type="compositionally biased region" description="Polar residues" evidence="2">
    <location>
        <begin position="170"/>
        <end position="183"/>
    </location>
</feature>